<sequence>MQAENPPEAIRGWILSQPTEVRSSIHFMVGMLLFDRDEVNEADFILDPEKHFMDWLNVKTDSHEKGIVAAALHLRSLIQYFVVDHFGNKEQWDYIANSNSSIAEDLRSQGEDPNFVETIESVARSAPFRQRLWHRVASDWTHFIPTRLTNDRIRFWQASQNQA</sequence>
<gene>
    <name evidence="1" type="ORF">EA655_00700</name>
</gene>
<protein>
    <submittedName>
        <fullName evidence="1">Uncharacterized protein</fullName>
    </submittedName>
</protein>
<dbReference type="AlphaFoldDB" id="A0A4Q8M9X7"/>
<dbReference type="RefSeq" id="WP_130533064.1">
    <property type="nucleotide sequence ID" value="NZ_SHMG01000001.1"/>
</dbReference>
<dbReference type="Proteomes" id="UP000294164">
    <property type="component" value="Unassembled WGS sequence"/>
</dbReference>
<evidence type="ECO:0000313" key="2">
    <source>
        <dbReference type="Proteomes" id="UP000294164"/>
    </source>
</evidence>
<proteinExistence type="predicted"/>
<organism evidence="1 2">
    <name type="scientific">Pseudoxanthomonas winnipegensis</name>
    <dbReference type="NCBI Taxonomy" id="2480810"/>
    <lineage>
        <taxon>Bacteria</taxon>
        <taxon>Pseudomonadati</taxon>
        <taxon>Pseudomonadota</taxon>
        <taxon>Gammaproteobacteria</taxon>
        <taxon>Lysobacterales</taxon>
        <taxon>Lysobacteraceae</taxon>
        <taxon>Pseudoxanthomonas</taxon>
    </lineage>
</organism>
<dbReference type="EMBL" id="SHMG01000001">
    <property type="protein sequence ID" value="TAA46249.1"/>
    <property type="molecule type" value="Genomic_DNA"/>
</dbReference>
<reference evidence="1 2" key="1">
    <citation type="submission" date="2019-02" db="EMBL/GenBank/DDBJ databases">
        <title>WGS of Pseudoxanthomonas species novum from clinical isolates.</title>
        <authorList>
            <person name="Bernier A.-M."/>
            <person name="Bernard K."/>
            <person name="Vachon A."/>
        </authorList>
    </citation>
    <scope>NUCLEOTIDE SEQUENCE [LARGE SCALE GENOMIC DNA]</scope>
    <source>
        <strain evidence="1 2">NML130969</strain>
    </source>
</reference>
<accession>A0A4Q8M9X7</accession>
<evidence type="ECO:0000313" key="1">
    <source>
        <dbReference type="EMBL" id="TAA46249.1"/>
    </source>
</evidence>
<comment type="caution">
    <text evidence="1">The sequence shown here is derived from an EMBL/GenBank/DDBJ whole genome shotgun (WGS) entry which is preliminary data.</text>
</comment>
<name>A0A4Q8M9X7_9GAMM</name>